<gene>
    <name evidence="1" type="ORF">A2Z67_00185</name>
</gene>
<protein>
    <submittedName>
        <fullName evidence="1">Uncharacterized protein</fullName>
    </submittedName>
</protein>
<organism evidence="1 2">
    <name type="scientific">Candidatus Woesebacteria bacterium RBG_13_36_22</name>
    <dbReference type="NCBI Taxonomy" id="1802478"/>
    <lineage>
        <taxon>Bacteria</taxon>
        <taxon>Candidatus Woeseibacteriota</taxon>
    </lineage>
</organism>
<reference evidence="1 2" key="1">
    <citation type="journal article" date="2016" name="Nat. Commun.">
        <title>Thousands of microbial genomes shed light on interconnected biogeochemical processes in an aquifer system.</title>
        <authorList>
            <person name="Anantharaman K."/>
            <person name="Brown C.T."/>
            <person name="Hug L.A."/>
            <person name="Sharon I."/>
            <person name="Castelle C.J."/>
            <person name="Probst A.J."/>
            <person name="Thomas B.C."/>
            <person name="Singh A."/>
            <person name="Wilkins M.J."/>
            <person name="Karaoz U."/>
            <person name="Brodie E.L."/>
            <person name="Williams K.H."/>
            <person name="Hubbard S.S."/>
            <person name="Banfield J.F."/>
        </authorList>
    </citation>
    <scope>NUCLEOTIDE SEQUENCE [LARGE SCALE GENOMIC DNA]</scope>
</reference>
<accession>A0A1F7X159</accession>
<dbReference type="EMBL" id="MGFQ01000038">
    <property type="protein sequence ID" value="OGM08643.1"/>
    <property type="molecule type" value="Genomic_DNA"/>
</dbReference>
<evidence type="ECO:0000313" key="1">
    <source>
        <dbReference type="EMBL" id="OGM08643.1"/>
    </source>
</evidence>
<sequence>MTSEILTDSTWLVNQIPRIFSRMDIKEVGKYPQPVRKSVRFSGGVIYDPNLRNLRTNDGSINVPLTWVQTIMFESFLEETGNFVSYNNISSRLYSEYFINNEAIWSAKGRLVKELDKIPDFNHKLRNVKGGFSFNVKAWDKLIHPTPIQFDKEFSYDFSSRELKKKQPGLFKETAKRPIFSPTIAFIWETLITNPNKTIAKEYWLENLKRIKNLTNEDNINWWVIVSRMRKLINCFSPEVSSRIVTSGDMGLEYRTSKI</sequence>
<evidence type="ECO:0000313" key="2">
    <source>
        <dbReference type="Proteomes" id="UP000176939"/>
    </source>
</evidence>
<comment type="caution">
    <text evidence="1">The sequence shown here is derived from an EMBL/GenBank/DDBJ whole genome shotgun (WGS) entry which is preliminary data.</text>
</comment>
<name>A0A1F7X159_9BACT</name>
<dbReference type="AlphaFoldDB" id="A0A1F7X159"/>
<proteinExistence type="predicted"/>
<dbReference type="Proteomes" id="UP000176939">
    <property type="component" value="Unassembled WGS sequence"/>
</dbReference>